<evidence type="ECO:0000256" key="5">
    <source>
        <dbReference type="ARBA" id="ARBA00023004"/>
    </source>
</evidence>
<dbReference type="PANTHER" id="PTHR46696:SF6">
    <property type="entry name" value="P450, PUTATIVE (EUROFUNG)-RELATED"/>
    <property type="match status" value="1"/>
</dbReference>
<keyword evidence="6 7" id="KW-0503">Monooxygenase</keyword>
<keyword evidence="10" id="KW-1185">Reference proteome</keyword>
<dbReference type="PROSITE" id="PS00086">
    <property type="entry name" value="CYTOCHROME_P450"/>
    <property type="match status" value="1"/>
</dbReference>
<gene>
    <name evidence="9" type="ORF">B0T18DRAFT_394287</name>
</gene>
<dbReference type="EMBL" id="JAUKUD010000007">
    <property type="protein sequence ID" value="KAK0737891.1"/>
    <property type="molecule type" value="Genomic_DNA"/>
</dbReference>
<evidence type="ECO:0000256" key="4">
    <source>
        <dbReference type="ARBA" id="ARBA00023002"/>
    </source>
</evidence>
<evidence type="ECO:0000256" key="2">
    <source>
        <dbReference type="ARBA" id="ARBA00022617"/>
    </source>
</evidence>
<comment type="similarity">
    <text evidence="1 7">Belongs to the cytochrome P450 family.</text>
</comment>
<dbReference type="AlphaFoldDB" id="A0AA40BPD2"/>
<dbReference type="InterPro" id="IPR017972">
    <property type="entry name" value="Cyt_P450_CS"/>
</dbReference>
<evidence type="ECO:0000256" key="6">
    <source>
        <dbReference type="ARBA" id="ARBA00023033"/>
    </source>
</evidence>
<dbReference type="PANTHER" id="PTHR46696">
    <property type="entry name" value="P450, PUTATIVE (EUROFUNG)-RELATED"/>
    <property type="match status" value="1"/>
</dbReference>
<dbReference type="InterPro" id="IPR036396">
    <property type="entry name" value="Cyt_P450_sf"/>
</dbReference>
<name>A0AA40BPD2_9PEZI</name>
<evidence type="ECO:0000256" key="7">
    <source>
        <dbReference type="RuleBase" id="RU000461"/>
    </source>
</evidence>
<dbReference type="GO" id="GO:0004497">
    <property type="term" value="F:monooxygenase activity"/>
    <property type="evidence" value="ECO:0007669"/>
    <property type="project" value="UniProtKB-KW"/>
</dbReference>
<dbReference type="SUPFAM" id="SSF48264">
    <property type="entry name" value="Cytochrome P450"/>
    <property type="match status" value="1"/>
</dbReference>
<feature type="region of interest" description="Disordered" evidence="8">
    <location>
        <begin position="60"/>
        <end position="94"/>
    </location>
</feature>
<organism evidence="9 10">
    <name type="scientific">Schizothecium vesticola</name>
    <dbReference type="NCBI Taxonomy" id="314040"/>
    <lineage>
        <taxon>Eukaryota</taxon>
        <taxon>Fungi</taxon>
        <taxon>Dikarya</taxon>
        <taxon>Ascomycota</taxon>
        <taxon>Pezizomycotina</taxon>
        <taxon>Sordariomycetes</taxon>
        <taxon>Sordariomycetidae</taxon>
        <taxon>Sordariales</taxon>
        <taxon>Schizotheciaceae</taxon>
        <taxon>Schizothecium</taxon>
    </lineage>
</organism>
<dbReference type="Proteomes" id="UP001172155">
    <property type="component" value="Unassembled WGS sequence"/>
</dbReference>
<evidence type="ECO:0000256" key="1">
    <source>
        <dbReference type="ARBA" id="ARBA00010617"/>
    </source>
</evidence>
<keyword evidence="4 7" id="KW-0560">Oxidoreductase</keyword>
<dbReference type="GO" id="GO:0005506">
    <property type="term" value="F:iron ion binding"/>
    <property type="evidence" value="ECO:0007669"/>
    <property type="project" value="InterPro"/>
</dbReference>
<evidence type="ECO:0000313" key="9">
    <source>
        <dbReference type="EMBL" id="KAK0737891.1"/>
    </source>
</evidence>
<keyword evidence="5 7" id="KW-0408">Iron</keyword>
<evidence type="ECO:0000256" key="8">
    <source>
        <dbReference type="SAM" id="MobiDB-lite"/>
    </source>
</evidence>
<dbReference type="InterPro" id="IPR001128">
    <property type="entry name" value="Cyt_P450"/>
</dbReference>
<dbReference type="CDD" id="cd11030">
    <property type="entry name" value="CYP105-like"/>
    <property type="match status" value="1"/>
</dbReference>
<keyword evidence="2 7" id="KW-0349">Heme</keyword>
<dbReference type="PRINTS" id="PR00359">
    <property type="entry name" value="BP450"/>
</dbReference>
<dbReference type="Pfam" id="PF00067">
    <property type="entry name" value="p450"/>
    <property type="match status" value="1"/>
</dbReference>
<comment type="caution">
    <text evidence="9">The sequence shown here is derived from an EMBL/GenBank/DDBJ whole genome shotgun (WGS) entry which is preliminary data.</text>
</comment>
<dbReference type="Gene3D" id="1.10.630.10">
    <property type="entry name" value="Cytochrome P450"/>
    <property type="match status" value="1"/>
</dbReference>
<dbReference type="GO" id="GO:0016705">
    <property type="term" value="F:oxidoreductase activity, acting on paired donors, with incorporation or reduction of molecular oxygen"/>
    <property type="evidence" value="ECO:0007669"/>
    <property type="project" value="InterPro"/>
</dbReference>
<evidence type="ECO:0000313" key="10">
    <source>
        <dbReference type="Proteomes" id="UP001172155"/>
    </source>
</evidence>
<reference evidence="9" key="1">
    <citation type="submission" date="2023-06" db="EMBL/GenBank/DDBJ databases">
        <title>Genome-scale phylogeny and comparative genomics of the fungal order Sordariales.</title>
        <authorList>
            <consortium name="Lawrence Berkeley National Laboratory"/>
            <person name="Hensen N."/>
            <person name="Bonometti L."/>
            <person name="Westerberg I."/>
            <person name="Brannstrom I.O."/>
            <person name="Guillou S."/>
            <person name="Cros-Aarteil S."/>
            <person name="Calhoun S."/>
            <person name="Haridas S."/>
            <person name="Kuo A."/>
            <person name="Mondo S."/>
            <person name="Pangilinan J."/>
            <person name="Riley R."/>
            <person name="LaButti K."/>
            <person name="Andreopoulos B."/>
            <person name="Lipzen A."/>
            <person name="Chen C."/>
            <person name="Yanf M."/>
            <person name="Daum C."/>
            <person name="Ng V."/>
            <person name="Clum A."/>
            <person name="Steindorff A."/>
            <person name="Ohm R."/>
            <person name="Martin F."/>
            <person name="Silar P."/>
            <person name="Natvig D."/>
            <person name="Lalanne C."/>
            <person name="Gautier V."/>
            <person name="Ament-velasquez S.L."/>
            <person name="Kruys A."/>
            <person name="Hutchinson M.I."/>
            <person name="Powell A.J."/>
            <person name="Barry K."/>
            <person name="Miller A.N."/>
            <person name="Grigoriev I.V."/>
            <person name="Debuchy R."/>
            <person name="Gladieux P."/>
            <person name="Thoren M.H."/>
            <person name="Johannesson H."/>
        </authorList>
    </citation>
    <scope>NUCLEOTIDE SEQUENCE</scope>
    <source>
        <strain evidence="9">SMH3187-1</strain>
    </source>
</reference>
<sequence length="406" mass="44883">MSNTEPPSFPFKRESPLGVPAEFARLRKTNPVSQVKLFDGTLVWLVTKHKDVCQVSTDTRLSKQRTSPGFPELSAGGKQAAKNRPTFVDMDPPDHMKQHRMVETFFTREHVDGMMPYIRKTAQDLLDKVKAAGQGGKPVDLVEGFALPLPSYIIYTILGVPFSDLPYLTQQNAIRTNGSGTAREASTANQSLLDYLSALLDKRLESPQNDVLSTLATEQVLPGHLDKADAVQIAFLLLVAGNATMVNMIALGVVTAHQHPAQLAELKADPEKWSGLFVEELCRYHTGSSMAMRRSAKVDLEIGGKLIKAHEGIIAANLSASRDEEVFGEDADKFDMHRKWPKEDPLGFGYGDHRCIGEYLAKTEMRVAFETLFKNLPDLKIAVPIEELETTPLEKDVGIQTLPVTF</sequence>
<dbReference type="GO" id="GO:0020037">
    <property type="term" value="F:heme binding"/>
    <property type="evidence" value="ECO:0007669"/>
    <property type="project" value="InterPro"/>
</dbReference>
<keyword evidence="3 7" id="KW-0479">Metal-binding</keyword>
<dbReference type="InterPro" id="IPR002397">
    <property type="entry name" value="Cyt_P450_B"/>
</dbReference>
<dbReference type="FunFam" id="1.10.630.10:FF:000018">
    <property type="entry name" value="Cytochrome P450 monooxygenase"/>
    <property type="match status" value="1"/>
</dbReference>
<protein>
    <submittedName>
        <fullName evidence="9">Cytochrome P450</fullName>
    </submittedName>
</protein>
<accession>A0AA40BPD2</accession>
<proteinExistence type="inferred from homology"/>
<evidence type="ECO:0000256" key="3">
    <source>
        <dbReference type="ARBA" id="ARBA00022723"/>
    </source>
</evidence>